<evidence type="ECO:0000256" key="1">
    <source>
        <dbReference type="SAM" id="Coils"/>
    </source>
</evidence>
<proteinExistence type="predicted"/>
<organism evidence="2">
    <name type="scientific">Klebsiella pneumoniae</name>
    <dbReference type="NCBI Taxonomy" id="573"/>
    <lineage>
        <taxon>Bacteria</taxon>
        <taxon>Pseudomonadati</taxon>
        <taxon>Pseudomonadota</taxon>
        <taxon>Gammaproteobacteria</taxon>
        <taxon>Enterobacterales</taxon>
        <taxon>Enterobacteriaceae</taxon>
        <taxon>Klebsiella/Raoultella group</taxon>
        <taxon>Klebsiella</taxon>
        <taxon>Klebsiella pneumoniae complex</taxon>
    </lineage>
</organism>
<feature type="coiled-coil region" evidence="1">
    <location>
        <begin position="224"/>
        <end position="251"/>
    </location>
</feature>
<dbReference type="AlphaFoldDB" id="A0A486J757"/>
<name>A0A486J757_KLEPN</name>
<dbReference type="EMBL" id="CAAHCZ010000001">
    <property type="protein sequence ID" value="VGL86100.1"/>
    <property type="molecule type" value="Genomic_DNA"/>
</dbReference>
<protein>
    <submittedName>
        <fullName evidence="2">Uncharacterized protein</fullName>
    </submittedName>
</protein>
<reference evidence="2" key="1">
    <citation type="submission" date="2019-03" db="EMBL/GenBank/DDBJ databases">
        <authorList>
            <consortium name="Pathogen Informatics"/>
        </authorList>
    </citation>
    <scope>NUCLEOTIDE SEQUENCE</scope>
    <source>
        <strain evidence="2">5012STDY7626466</strain>
    </source>
</reference>
<sequence length="302" mass="35592">MEQSREELIKAGWERGAFVCLSHNMRLLDYIPLELKEFLMSVDDVSKVYFVPVLYDCALISDNFSHEPWVNLVVCWKCSNKDGDGNFKYCKNPRKYHFPLMVEDELFYFETNALAIIHMKRDVFLQSSIIADVKWPVFGLETMLNWLTERIRQPVFPDEWNERLKSKKKLLEKFYSDQTLVEKCAGVFFHISPFAQIAKSERYTVSAIIVTPSLENGSEHRMFNKAMQTKLDALKEQLRLILQSIENVEVKSVIDLQEDQFTRKEERLFKRYQLEFMTYKSGNSEETMVLPANLQFSFVQPE</sequence>
<keyword evidence="1" id="KW-0175">Coiled coil</keyword>
<gene>
    <name evidence="2" type="ORF">SAMEA4873656_00619</name>
</gene>
<evidence type="ECO:0000313" key="2">
    <source>
        <dbReference type="EMBL" id="VGL86100.1"/>
    </source>
</evidence>
<accession>A0A486J757</accession>
<dbReference type="RefSeq" id="WP_102001230.1">
    <property type="nucleotide sequence ID" value="NZ_CAAHBJ010000001.1"/>
</dbReference>